<keyword evidence="4" id="KW-0964">Secreted</keyword>
<dbReference type="SUPFAM" id="SSF49785">
    <property type="entry name" value="Galactose-binding domain-like"/>
    <property type="match status" value="1"/>
</dbReference>
<dbReference type="InterPro" id="IPR038081">
    <property type="entry name" value="CalX-like_sf"/>
</dbReference>
<evidence type="ECO:0000259" key="14">
    <source>
        <dbReference type="PROSITE" id="PS51829"/>
    </source>
</evidence>
<reference evidence="15 16" key="1">
    <citation type="submission" date="2020-03" db="EMBL/GenBank/DDBJ databases">
        <authorList>
            <consortium name="Genoscope - CEA"/>
            <person name="William W."/>
        </authorList>
    </citation>
    <scope>NUCLEOTIDE SEQUENCE [LARGE SCALE GENOMIC DNA]</scope>
    <source>
        <strain evidence="16">DSM 16959</strain>
    </source>
</reference>
<evidence type="ECO:0000313" key="15">
    <source>
        <dbReference type="EMBL" id="CAB1367792.1"/>
    </source>
</evidence>
<dbReference type="PROSITE" id="PS00330">
    <property type="entry name" value="HEMOLYSIN_CALCIUM"/>
    <property type="match status" value="2"/>
</dbReference>
<dbReference type="InterPro" id="IPR018511">
    <property type="entry name" value="Hemolysin-typ_Ca-bd_CS"/>
</dbReference>
<dbReference type="InterPro" id="IPR008979">
    <property type="entry name" value="Galactose-bd-like_sf"/>
</dbReference>
<feature type="region of interest" description="Disordered" evidence="13">
    <location>
        <begin position="1304"/>
        <end position="1323"/>
    </location>
</feature>
<dbReference type="InterPro" id="IPR034182">
    <property type="entry name" value="Kexin/furin"/>
</dbReference>
<dbReference type="InterPro" id="IPR032812">
    <property type="entry name" value="SbsA_Ig"/>
</dbReference>
<dbReference type="InterPro" id="IPR014755">
    <property type="entry name" value="Cu-Rt/internalin_Ig-like"/>
</dbReference>
<feature type="active site" description="Charge relay system" evidence="11 12">
    <location>
        <position position="539"/>
    </location>
</feature>
<sequence length="1566" mass="163557">MADTIPSNTSSSTTLSANSSSTSAIDYAGDKDWWRVSLQAGYGYQIAIEGSQYGYGTLGDPYLAIYNSAGVAQLSNNDYSLYTRDSYLYVTPTSSGTYFLSAEEYGNNATGTYTISLYRDQLATTATAATISVNSSTTDSIGVQSDYSDWYAVTLTAGVNYQFDLTGVWGDGGSAGLTLVDPWLSLRSNTGILVAYDDDSGLGLNSRIFYTPTTSGTYYLDVQEAGNDGAGIYRLTVKANPVTAALTLGSSQSGTLNFSSDVDLYSISLTAGTTYAFTIDGSTLTDPYLELLNSDGATLDFDDDNGSGLNAYLAFTPSSSGTYYLAARESGNNATGSYSVRAWQLPTVSIDSSAATEGDSGTTNLVFTLSLSAASPTAVSVTASTLGLSTATAGTDFNSTTSTVTFAPGQTSATFTVQVKGDTVFEPTENVYGFLYSPQGAVLDASSWAAFGIIADNDSPYALPSDDGLTYQWYLYPTTGINAFPVWSDYTGAGVRVAVFDQGIDPNHPDLNGNLLTNLGRNASNLSAGGAPILTDDNHGTAVAGTIAAERDGAGIVGVAYEASLVSIYNGMTSSEIPNAFQYAKNFDVLNNSWGFAQQDYTYSWEHWAFLDNFQSPEFSSAGEALANLAATGRDGLGTIVVQSAGNSFDFGDDTNLHNFQNSQYIITVAATDYAGNVTSYSSPGASVLVAAPGGGGSDSLSDIITTDRVGSAGDDSSNYASTLGTSFSAPIVSGIVALMLEANPELGYRDVQEILAYSAREIGSPSNDWRYNGAGNWNGGGLHYDAVYHDLGFGLVDARAAVRLAETWGASHTAPNRQQVTSSHSPALAIPDNNSNGAYDSIYVGQSIDVERVEVTLNVTHNFVGDLAIYLESPSGTGSWLLWRPQQNPLSAYGTDQNDIHFTFDTVLNWGESSTGTWNIWVSDRVAGDVGTFDSWTLNLIGKPASSDDCYIYTDEFAEACSDQANRATLSDSSGIDTLNAAACSTNSILNLVSGSTCTIDGRSLTISSSTIIENAYGGDGADQISGNSAANSLNGMRGNDTISGLAGNDTLDGGAGNDRLIGNEGADSLTGGIGDDVFAYQASNESTVSGLDTITDFSSGDRIEFSGISGVSLAQTLYSYQVTINATLSAITANSSINNVAVQFTDGVDGYLYIKGSGTGTSFNGSLIKLAGRTSALGLGDFIGITTTTNFDTSAPTVSSFSPADEATAVAIGSNIVVTFSEAIQRGSGNIVLKTSAGATIATYDATTSSNLSISGSTITVNPTNNLSHNTGYRLEFSAGNIKDLAGNSYAGTSSYNFTTQGEMTSGSSGNDNLQASNGNASYDGGAGEDLITFQGMRSQYSISLQANGDVVATNSSGTIVLRDIENIHFSDSAADVSIMSLLPSPRIDTSDAQSYNAKVQTYFIGTLGRAATTAELSQYTSLLASQNGSVWLDANGQTGTTGSLVAYLATSSEFASLTAGKSNSQIVDEMYLRLTGDLPSLALHDYYQSKLDASTIRVRGLLNAILNDLSIMPRADGTLNQPSTWTVNIQSDMEPVELVGMVNKLHSIGNISFTNLDASGNLS</sequence>
<dbReference type="Gene3D" id="2.60.40.2030">
    <property type="match status" value="1"/>
</dbReference>
<comment type="subcellular location">
    <subcellularLocation>
        <location evidence="2">Secreted</location>
    </subcellularLocation>
</comment>
<feature type="domain" description="P/Homo B" evidence="14">
    <location>
        <begin position="814"/>
        <end position="947"/>
    </location>
</feature>
<dbReference type="Pfam" id="PF13205">
    <property type="entry name" value="Big_5"/>
    <property type="match status" value="1"/>
</dbReference>
<keyword evidence="9 12" id="KW-0720">Serine protease</keyword>
<dbReference type="InterPro" id="IPR036852">
    <property type="entry name" value="Peptidase_S8/S53_dom_sf"/>
</dbReference>
<evidence type="ECO:0000256" key="2">
    <source>
        <dbReference type="ARBA" id="ARBA00004613"/>
    </source>
</evidence>
<evidence type="ECO:0000256" key="1">
    <source>
        <dbReference type="ARBA" id="ARBA00001913"/>
    </source>
</evidence>
<dbReference type="GO" id="GO:0007154">
    <property type="term" value="P:cell communication"/>
    <property type="evidence" value="ECO:0007669"/>
    <property type="project" value="InterPro"/>
</dbReference>
<dbReference type="PRINTS" id="PR00723">
    <property type="entry name" value="SUBTILISIN"/>
</dbReference>
<gene>
    <name evidence="15" type="ORF">DENOEST_0627</name>
</gene>
<dbReference type="GO" id="GO:0004252">
    <property type="term" value="F:serine-type endopeptidase activity"/>
    <property type="evidence" value="ECO:0007669"/>
    <property type="project" value="UniProtKB-UniRule"/>
</dbReference>
<dbReference type="InterPro" id="IPR003644">
    <property type="entry name" value="Calx_beta"/>
</dbReference>
<evidence type="ECO:0000313" key="16">
    <source>
        <dbReference type="Proteomes" id="UP000515733"/>
    </source>
</evidence>
<proteinExistence type="inferred from homology"/>
<dbReference type="PANTHER" id="PTHR42884">
    <property type="entry name" value="PROPROTEIN CONVERTASE SUBTILISIN/KEXIN-RELATED"/>
    <property type="match status" value="1"/>
</dbReference>
<dbReference type="SUPFAM" id="SSF52743">
    <property type="entry name" value="Subtilisin-like"/>
    <property type="match status" value="1"/>
</dbReference>
<dbReference type="Pfam" id="PF01483">
    <property type="entry name" value="P_proprotein"/>
    <property type="match status" value="1"/>
</dbReference>
<keyword evidence="6" id="KW-0732">Signal</keyword>
<dbReference type="Pfam" id="PF04151">
    <property type="entry name" value="PPC"/>
    <property type="match status" value="2"/>
</dbReference>
<dbReference type="Gene3D" id="2.60.120.260">
    <property type="entry name" value="Galactose-binding domain-like"/>
    <property type="match status" value="1"/>
</dbReference>
<dbReference type="Gene3D" id="2.60.120.380">
    <property type="match status" value="3"/>
</dbReference>
<dbReference type="Gene3D" id="3.40.50.200">
    <property type="entry name" value="Peptidase S8/S53 domain"/>
    <property type="match status" value="1"/>
</dbReference>
<dbReference type="GO" id="GO:0012505">
    <property type="term" value="C:endomembrane system"/>
    <property type="evidence" value="ECO:0007669"/>
    <property type="project" value="UniProtKB-ARBA"/>
</dbReference>
<feature type="active site" description="Charge relay system" evidence="11 12">
    <location>
        <position position="727"/>
    </location>
</feature>
<dbReference type="InterPro" id="IPR015500">
    <property type="entry name" value="Peptidase_S8_subtilisin-rel"/>
</dbReference>
<evidence type="ECO:0000256" key="13">
    <source>
        <dbReference type="SAM" id="MobiDB-lite"/>
    </source>
</evidence>
<dbReference type="GO" id="GO:0005737">
    <property type="term" value="C:cytoplasm"/>
    <property type="evidence" value="ECO:0007669"/>
    <property type="project" value="UniProtKB-ARBA"/>
</dbReference>
<feature type="region of interest" description="Disordered" evidence="13">
    <location>
        <begin position="1"/>
        <end position="22"/>
    </location>
</feature>
<feature type="compositionally biased region" description="Low complexity" evidence="13">
    <location>
        <begin position="7"/>
        <end position="22"/>
    </location>
</feature>
<dbReference type="Gene3D" id="2.60.40.1220">
    <property type="match status" value="1"/>
</dbReference>
<dbReference type="InterPro" id="IPR007280">
    <property type="entry name" value="Peptidase_C_arc/bac"/>
</dbReference>
<keyword evidence="8 12" id="KW-0378">Hydrolase</keyword>
<dbReference type="Pfam" id="PF00353">
    <property type="entry name" value="HemolysinCabind"/>
    <property type="match status" value="2"/>
</dbReference>
<evidence type="ECO:0000256" key="10">
    <source>
        <dbReference type="ARBA" id="ARBA00022837"/>
    </source>
</evidence>
<dbReference type="PANTHER" id="PTHR42884:SF14">
    <property type="entry name" value="NEUROENDOCRINE CONVERTASE 1"/>
    <property type="match status" value="1"/>
</dbReference>
<dbReference type="InterPro" id="IPR001343">
    <property type="entry name" value="Hemolysn_Ca-bd"/>
</dbReference>
<accession>A0A6S6XY62</accession>
<evidence type="ECO:0000256" key="3">
    <source>
        <dbReference type="ARBA" id="ARBA00005325"/>
    </source>
</evidence>
<dbReference type="SUPFAM" id="SSF51120">
    <property type="entry name" value="beta-Roll"/>
    <property type="match status" value="1"/>
</dbReference>
<evidence type="ECO:0000256" key="9">
    <source>
        <dbReference type="ARBA" id="ARBA00022825"/>
    </source>
</evidence>
<dbReference type="Pfam" id="PF03160">
    <property type="entry name" value="Calx-beta"/>
    <property type="match status" value="1"/>
</dbReference>
<dbReference type="Proteomes" id="UP000515733">
    <property type="component" value="Chromosome"/>
</dbReference>
<dbReference type="GO" id="GO:0016020">
    <property type="term" value="C:membrane"/>
    <property type="evidence" value="ECO:0007669"/>
    <property type="project" value="InterPro"/>
</dbReference>
<keyword evidence="5 12" id="KW-0645">Protease</keyword>
<dbReference type="SUPFAM" id="SSF141072">
    <property type="entry name" value="CalX-like"/>
    <property type="match status" value="1"/>
</dbReference>
<dbReference type="PROSITE" id="PS51892">
    <property type="entry name" value="SUBTILASE"/>
    <property type="match status" value="1"/>
</dbReference>
<organism evidence="15 16">
    <name type="scientific">Denitratisoma oestradiolicum</name>
    <dbReference type="NCBI Taxonomy" id="311182"/>
    <lineage>
        <taxon>Bacteria</taxon>
        <taxon>Pseudomonadati</taxon>
        <taxon>Pseudomonadota</taxon>
        <taxon>Betaproteobacteria</taxon>
        <taxon>Nitrosomonadales</taxon>
        <taxon>Sterolibacteriaceae</taxon>
        <taxon>Denitratisoma</taxon>
    </lineage>
</organism>
<evidence type="ECO:0000256" key="7">
    <source>
        <dbReference type="ARBA" id="ARBA00022737"/>
    </source>
</evidence>
<dbReference type="GO" id="GO:0005615">
    <property type="term" value="C:extracellular space"/>
    <property type="evidence" value="ECO:0007669"/>
    <property type="project" value="InterPro"/>
</dbReference>
<dbReference type="PROSITE" id="PS00137">
    <property type="entry name" value="SUBTILASE_HIS"/>
    <property type="match status" value="1"/>
</dbReference>
<dbReference type="KEGG" id="doe:DENOEST_0627"/>
<comment type="cofactor">
    <cofactor evidence="1">
        <name>Ca(2+)</name>
        <dbReference type="ChEBI" id="CHEBI:29108"/>
    </cofactor>
</comment>
<dbReference type="GO" id="GO:0016485">
    <property type="term" value="P:protein processing"/>
    <property type="evidence" value="ECO:0007669"/>
    <property type="project" value="TreeGrafter"/>
</dbReference>
<dbReference type="Pfam" id="PF00082">
    <property type="entry name" value="Peptidase_S8"/>
    <property type="match status" value="1"/>
</dbReference>
<dbReference type="GO" id="GO:0005509">
    <property type="term" value="F:calcium ion binding"/>
    <property type="evidence" value="ECO:0007669"/>
    <property type="project" value="InterPro"/>
</dbReference>
<dbReference type="PRINTS" id="PR00313">
    <property type="entry name" value="CABNDNGRPT"/>
</dbReference>
<dbReference type="InterPro" id="IPR022398">
    <property type="entry name" value="Peptidase_S8_His-AS"/>
</dbReference>
<dbReference type="InterPro" id="IPR002884">
    <property type="entry name" value="P_dom"/>
</dbReference>
<keyword evidence="10" id="KW-0106">Calcium</keyword>
<keyword evidence="16" id="KW-1185">Reference proteome</keyword>
<dbReference type="EMBL" id="LR778301">
    <property type="protein sequence ID" value="CAB1367792.1"/>
    <property type="molecule type" value="Genomic_DNA"/>
</dbReference>
<dbReference type="PROSITE" id="PS51829">
    <property type="entry name" value="P_HOMO_B"/>
    <property type="match status" value="1"/>
</dbReference>
<evidence type="ECO:0000256" key="8">
    <source>
        <dbReference type="ARBA" id="ARBA00022801"/>
    </source>
</evidence>
<name>A0A6S6XY62_9PROT</name>
<evidence type="ECO:0000256" key="5">
    <source>
        <dbReference type="ARBA" id="ARBA00022670"/>
    </source>
</evidence>
<protein>
    <recommendedName>
        <fullName evidence="14">P/Homo B domain-containing protein</fullName>
    </recommendedName>
</protein>
<evidence type="ECO:0000256" key="4">
    <source>
        <dbReference type="ARBA" id="ARBA00022525"/>
    </source>
</evidence>
<feature type="active site" description="Charge relay system" evidence="11 12">
    <location>
        <position position="501"/>
    </location>
</feature>
<evidence type="ECO:0000256" key="11">
    <source>
        <dbReference type="PIRSR" id="PIRSR615500-1"/>
    </source>
</evidence>
<evidence type="ECO:0000256" key="6">
    <source>
        <dbReference type="ARBA" id="ARBA00022729"/>
    </source>
</evidence>
<dbReference type="RefSeq" id="WP_170228124.1">
    <property type="nucleotide sequence ID" value="NZ_LR778301.1"/>
</dbReference>
<keyword evidence="7" id="KW-0677">Repeat</keyword>
<dbReference type="InterPro" id="IPR013858">
    <property type="entry name" value="Peptidase_M10B_C"/>
</dbReference>
<evidence type="ECO:0000256" key="12">
    <source>
        <dbReference type="PROSITE-ProRule" id="PRU01240"/>
    </source>
</evidence>
<dbReference type="InterPro" id="IPR023828">
    <property type="entry name" value="Peptidase_S8_Ser-AS"/>
</dbReference>
<dbReference type="InterPro" id="IPR000209">
    <property type="entry name" value="Peptidase_S8/S53_dom"/>
</dbReference>
<dbReference type="InterPro" id="IPR011049">
    <property type="entry name" value="Serralysin-like_metalloprot_C"/>
</dbReference>
<comment type="similarity">
    <text evidence="3">Belongs to the peptidase S8 family. Furin subfamily.</text>
</comment>
<dbReference type="PROSITE" id="PS00138">
    <property type="entry name" value="SUBTILASE_SER"/>
    <property type="match status" value="1"/>
</dbReference>
<dbReference type="Pfam" id="PF08548">
    <property type="entry name" value="Peptidase_M10_C"/>
    <property type="match status" value="1"/>
</dbReference>
<dbReference type="Gene3D" id="2.150.10.10">
    <property type="entry name" value="Serralysin-like metalloprotease, C-terminal"/>
    <property type="match status" value="2"/>
</dbReference>
<dbReference type="CDD" id="cd04059">
    <property type="entry name" value="Peptidases_S8_Protein_convertases_Kexins_Furin-like"/>
    <property type="match status" value="1"/>
</dbReference>